<accession>A0A5D3C0E5</accession>
<dbReference type="Proteomes" id="UP000321393">
    <property type="component" value="Unassembled WGS sequence"/>
</dbReference>
<sequence length="272" mass="30495">MALGKQARLKAGYSSVPNTEGVSNNGKGKYAPTGMSQITRVSCDGVVEYNELGQPIGGSATKSKSFIQTTILTEQVEVGDENEDVCASTGTLTKVKDGTSLTCDWDQRQCRWCWNYFRLRHDGDNVKVSMDMVANSNCFVLVPTREDMTMLSQEVDSQLLWPRHLDFPLDEKALQEFCQMQPISTQCINAFMFHLCKVMEEKGTLGSYKFVDTGSISVGISKEDQAEVLNARLLTLLQIWALTTQTLHHKDFQRHNFRVIEATVKKGYLTTL</sequence>
<reference evidence="3 4" key="1">
    <citation type="submission" date="2019-08" db="EMBL/GenBank/DDBJ databases">
        <title>Draft genome sequences of two oriental melons (Cucumis melo L. var makuwa).</title>
        <authorList>
            <person name="Kwon S.-Y."/>
        </authorList>
    </citation>
    <scope>NUCLEOTIDE SEQUENCE [LARGE SCALE GENOMIC DNA]</scope>
    <source>
        <strain evidence="4">cv. Chang Bougi</strain>
        <strain evidence="3">cv. SW 3</strain>
        <tissue evidence="2">Leaf</tissue>
    </source>
</reference>
<evidence type="ECO:0000313" key="1">
    <source>
        <dbReference type="EMBL" id="KAA0046967.1"/>
    </source>
</evidence>
<comment type="caution">
    <text evidence="2">The sequence shown here is derived from an EMBL/GenBank/DDBJ whole genome shotgun (WGS) entry which is preliminary data.</text>
</comment>
<dbReference type="EMBL" id="SSTD01014035">
    <property type="protein sequence ID" value="TYK04815.1"/>
    <property type="molecule type" value="Genomic_DNA"/>
</dbReference>
<dbReference type="OrthoDB" id="1436361at2759"/>
<evidence type="ECO:0000313" key="2">
    <source>
        <dbReference type="EMBL" id="TYK04815.1"/>
    </source>
</evidence>
<gene>
    <name evidence="2" type="ORF">E5676_scaffold68G001390</name>
    <name evidence="1" type="ORF">E6C27_scaffold230G001530</name>
</gene>
<dbReference type="EMBL" id="SSTE01013576">
    <property type="protein sequence ID" value="KAA0046967.1"/>
    <property type="molecule type" value="Genomic_DNA"/>
</dbReference>
<evidence type="ECO:0000313" key="3">
    <source>
        <dbReference type="Proteomes" id="UP000321393"/>
    </source>
</evidence>
<name>A0A5D3C0E5_CUCMM</name>
<dbReference type="AlphaFoldDB" id="A0A5D3C0E5"/>
<proteinExistence type="predicted"/>
<evidence type="ECO:0000313" key="4">
    <source>
        <dbReference type="Proteomes" id="UP000321947"/>
    </source>
</evidence>
<organism evidence="2 4">
    <name type="scientific">Cucumis melo var. makuwa</name>
    <name type="common">Oriental melon</name>
    <dbReference type="NCBI Taxonomy" id="1194695"/>
    <lineage>
        <taxon>Eukaryota</taxon>
        <taxon>Viridiplantae</taxon>
        <taxon>Streptophyta</taxon>
        <taxon>Embryophyta</taxon>
        <taxon>Tracheophyta</taxon>
        <taxon>Spermatophyta</taxon>
        <taxon>Magnoliopsida</taxon>
        <taxon>eudicotyledons</taxon>
        <taxon>Gunneridae</taxon>
        <taxon>Pentapetalae</taxon>
        <taxon>rosids</taxon>
        <taxon>fabids</taxon>
        <taxon>Cucurbitales</taxon>
        <taxon>Cucurbitaceae</taxon>
        <taxon>Benincaseae</taxon>
        <taxon>Cucumis</taxon>
    </lineage>
</organism>
<dbReference type="Proteomes" id="UP000321947">
    <property type="component" value="Unassembled WGS sequence"/>
</dbReference>
<protein>
    <submittedName>
        <fullName evidence="2">Uncharacterized protein</fullName>
    </submittedName>
</protein>